<feature type="compositionally biased region" description="Low complexity" evidence="1">
    <location>
        <begin position="34"/>
        <end position="46"/>
    </location>
</feature>
<reference evidence="2 3" key="1">
    <citation type="submission" date="2024-01" db="EMBL/GenBank/DDBJ databases">
        <title>Comparative genomics of Cryptococcus and Kwoniella reveals pathogenesis evolution and contrasting modes of karyotype evolution via chromosome fusion or intercentromeric recombination.</title>
        <authorList>
            <person name="Coelho M.A."/>
            <person name="David-Palma M."/>
            <person name="Shea T."/>
            <person name="Bowers K."/>
            <person name="McGinley-Smith S."/>
            <person name="Mohammad A.W."/>
            <person name="Gnirke A."/>
            <person name="Yurkov A.M."/>
            <person name="Nowrousian M."/>
            <person name="Sun S."/>
            <person name="Cuomo C.A."/>
            <person name="Heitman J."/>
        </authorList>
    </citation>
    <scope>NUCLEOTIDE SEQUENCE [LARGE SCALE GENOMIC DNA]</scope>
    <source>
        <strain evidence="2 3">PYCC6329</strain>
    </source>
</reference>
<gene>
    <name evidence="2" type="ORF">V865_007296</name>
</gene>
<accession>A0AAX4KTE0</accession>
<feature type="compositionally biased region" description="Gly residues" evidence="1">
    <location>
        <begin position="114"/>
        <end position="126"/>
    </location>
</feature>
<keyword evidence="3" id="KW-1185">Reference proteome</keyword>
<feature type="region of interest" description="Disordered" evidence="1">
    <location>
        <begin position="1"/>
        <end position="130"/>
    </location>
</feature>
<name>A0AAX4KTE0_9TREE</name>
<feature type="compositionally biased region" description="Basic residues" evidence="1">
    <location>
        <begin position="83"/>
        <end position="95"/>
    </location>
</feature>
<dbReference type="EMBL" id="CP144090">
    <property type="protein sequence ID" value="WWD09174.1"/>
    <property type="molecule type" value="Genomic_DNA"/>
</dbReference>
<sequence>MSTSSEIPIDPSLRESSSTTSPTKLAGTKRKTRGSGPSTSSASSPRVTRRSAVHNEGNSIESAEPARGEEENLNGYWGPGNPKRAKRSSPTKRSKPTTSSTPSRNHVENAAGPSGTGKGSGSGGGPSISVIGELAGLANRKSSSSGVFPYFPLYPVGLTPFRYPCLKPSEPNPPPGDPKNPNFKPFNPHESNTTTGGTTTTTRTLPSQNQLIDPQLAELSGSTQTSSQQHIQPVQPSQQHSQIHLDTNNNTIMDQNTAASADAAYESISALLSASQGVYPTLDSIDYNQGQRQGQGQ</sequence>
<feature type="compositionally biased region" description="Polar residues" evidence="1">
    <location>
        <begin position="14"/>
        <end position="23"/>
    </location>
</feature>
<feature type="compositionally biased region" description="Low complexity" evidence="1">
    <location>
        <begin position="226"/>
        <end position="242"/>
    </location>
</feature>
<dbReference type="GeneID" id="91106097"/>
<dbReference type="KEGG" id="ker:91106097"/>
<feature type="compositionally biased region" description="Low complexity" evidence="1">
    <location>
        <begin position="179"/>
        <end position="204"/>
    </location>
</feature>
<evidence type="ECO:0000313" key="2">
    <source>
        <dbReference type="EMBL" id="WWD09174.1"/>
    </source>
</evidence>
<feature type="region of interest" description="Disordered" evidence="1">
    <location>
        <begin position="161"/>
        <end position="242"/>
    </location>
</feature>
<evidence type="ECO:0000256" key="1">
    <source>
        <dbReference type="SAM" id="MobiDB-lite"/>
    </source>
</evidence>
<evidence type="ECO:0000313" key="3">
    <source>
        <dbReference type="Proteomes" id="UP001358614"/>
    </source>
</evidence>
<protein>
    <submittedName>
        <fullName evidence="2">Uncharacterized protein</fullName>
    </submittedName>
</protein>
<dbReference type="Proteomes" id="UP001358614">
    <property type="component" value="Chromosome 2"/>
</dbReference>
<dbReference type="RefSeq" id="XP_066087141.1">
    <property type="nucleotide sequence ID" value="XM_066231044.1"/>
</dbReference>
<proteinExistence type="predicted"/>
<dbReference type="AlphaFoldDB" id="A0AAX4KTE0"/>
<organism evidence="2 3">
    <name type="scientific">Kwoniella europaea PYCC6329</name>
    <dbReference type="NCBI Taxonomy" id="1423913"/>
    <lineage>
        <taxon>Eukaryota</taxon>
        <taxon>Fungi</taxon>
        <taxon>Dikarya</taxon>
        <taxon>Basidiomycota</taxon>
        <taxon>Agaricomycotina</taxon>
        <taxon>Tremellomycetes</taxon>
        <taxon>Tremellales</taxon>
        <taxon>Cryptococcaceae</taxon>
        <taxon>Kwoniella</taxon>
    </lineage>
</organism>